<feature type="transmembrane region" description="Helical" evidence="3">
    <location>
        <begin position="193"/>
        <end position="209"/>
    </location>
</feature>
<protein>
    <recommendedName>
        <fullName evidence="1">diguanylate cyclase</fullName>
        <ecNumber evidence="1">2.7.7.65</ecNumber>
    </recommendedName>
</protein>
<comment type="catalytic activity">
    <reaction evidence="2">
        <text>2 GTP = 3',3'-c-di-GMP + 2 diphosphate</text>
        <dbReference type="Rhea" id="RHEA:24898"/>
        <dbReference type="ChEBI" id="CHEBI:33019"/>
        <dbReference type="ChEBI" id="CHEBI:37565"/>
        <dbReference type="ChEBI" id="CHEBI:58805"/>
        <dbReference type="EC" id="2.7.7.65"/>
    </reaction>
</comment>
<feature type="domain" description="GGDEF" evidence="4">
    <location>
        <begin position="261"/>
        <end position="412"/>
    </location>
</feature>
<comment type="caution">
    <text evidence="5">The sequence shown here is derived from an EMBL/GenBank/DDBJ whole genome shotgun (WGS) entry which is preliminary data.</text>
</comment>
<dbReference type="Gene3D" id="3.30.70.270">
    <property type="match status" value="1"/>
</dbReference>
<dbReference type="CDD" id="cd01949">
    <property type="entry name" value="GGDEF"/>
    <property type="match status" value="1"/>
</dbReference>
<dbReference type="SUPFAM" id="SSF55073">
    <property type="entry name" value="Nucleotide cyclase"/>
    <property type="match status" value="1"/>
</dbReference>
<feature type="transmembrane region" description="Helical" evidence="3">
    <location>
        <begin position="122"/>
        <end position="141"/>
    </location>
</feature>
<evidence type="ECO:0000256" key="1">
    <source>
        <dbReference type="ARBA" id="ARBA00012528"/>
    </source>
</evidence>
<dbReference type="Proteomes" id="UP000462621">
    <property type="component" value="Unassembled WGS sequence"/>
</dbReference>
<dbReference type="EC" id="2.7.7.65" evidence="1"/>
<evidence type="ECO:0000256" key="3">
    <source>
        <dbReference type="SAM" id="Phobius"/>
    </source>
</evidence>
<dbReference type="EMBL" id="WEKT01000012">
    <property type="protein sequence ID" value="MZI93389.1"/>
    <property type="molecule type" value="Genomic_DNA"/>
</dbReference>
<proteinExistence type="predicted"/>
<organism evidence="5 6">
    <name type="scientific">Vibrio eleionomae</name>
    <dbReference type="NCBI Taxonomy" id="2653505"/>
    <lineage>
        <taxon>Bacteria</taxon>
        <taxon>Pseudomonadati</taxon>
        <taxon>Pseudomonadota</taxon>
        <taxon>Gammaproteobacteria</taxon>
        <taxon>Vibrionales</taxon>
        <taxon>Vibrionaceae</taxon>
        <taxon>Vibrio</taxon>
    </lineage>
</organism>
<dbReference type="NCBIfam" id="TIGR00254">
    <property type="entry name" value="GGDEF"/>
    <property type="match status" value="1"/>
</dbReference>
<keyword evidence="3" id="KW-0812">Transmembrane</keyword>
<accession>A0A7X4LK37</accession>
<dbReference type="GO" id="GO:1902201">
    <property type="term" value="P:negative regulation of bacterial-type flagellum-dependent cell motility"/>
    <property type="evidence" value="ECO:0007669"/>
    <property type="project" value="TreeGrafter"/>
</dbReference>
<reference evidence="5 6" key="1">
    <citation type="submission" date="2019-10" db="EMBL/GenBank/DDBJ databases">
        <title>Vibrio sp. nov. isolated from a shrimp pond.</title>
        <authorList>
            <person name="Gomez-Gil B."/>
            <person name="Enciso-Ibarra J."/>
            <person name="Enciso-Ibarra K."/>
            <person name="Bolan-Mejia C."/>
        </authorList>
    </citation>
    <scope>NUCLEOTIDE SEQUENCE [LARGE SCALE GENOMIC DNA]</scope>
    <source>
        <strain evidence="5 6">CAIM 722</strain>
    </source>
</reference>
<evidence type="ECO:0000259" key="4">
    <source>
        <dbReference type="PROSITE" id="PS50887"/>
    </source>
</evidence>
<keyword evidence="6" id="KW-1185">Reference proteome</keyword>
<dbReference type="GO" id="GO:0005886">
    <property type="term" value="C:plasma membrane"/>
    <property type="evidence" value="ECO:0007669"/>
    <property type="project" value="TreeGrafter"/>
</dbReference>
<dbReference type="InterPro" id="IPR043128">
    <property type="entry name" value="Rev_trsase/Diguanyl_cyclase"/>
</dbReference>
<dbReference type="InterPro" id="IPR000160">
    <property type="entry name" value="GGDEF_dom"/>
</dbReference>
<dbReference type="GO" id="GO:0043709">
    <property type="term" value="P:cell adhesion involved in single-species biofilm formation"/>
    <property type="evidence" value="ECO:0007669"/>
    <property type="project" value="TreeGrafter"/>
</dbReference>
<feature type="transmembrane region" description="Helical" evidence="3">
    <location>
        <begin position="165"/>
        <end position="186"/>
    </location>
</feature>
<dbReference type="RefSeq" id="WP_196124526.1">
    <property type="nucleotide sequence ID" value="NZ_WEKT01000012.1"/>
</dbReference>
<dbReference type="PANTHER" id="PTHR45138:SF9">
    <property type="entry name" value="DIGUANYLATE CYCLASE DGCM-RELATED"/>
    <property type="match status" value="1"/>
</dbReference>
<dbReference type="PROSITE" id="PS50887">
    <property type="entry name" value="GGDEF"/>
    <property type="match status" value="1"/>
</dbReference>
<dbReference type="Pfam" id="PF00990">
    <property type="entry name" value="GGDEF"/>
    <property type="match status" value="1"/>
</dbReference>
<evidence type="ECO:0000256" key="2">
    <source>
        <dbReference type="ARBA" id="ARBA00034247"/>
    </source>
</evidence>
<evidence type="ECO:0000313" key="6">
    <source>
        <dbReference type="Proteomes" id="UP000462621"/>
    </source>
</evidence>
<feature type="transmembrane region" description="Helical" evidence="3">
    <location>
        <begin position="42"/>
        <end position="59"/>
    </location>
</feature>
<dbReference type="InterPro" id="IPR050469">
    <property type="entry name" value="Diguanylate_Cyclase"/>
</dbReference>
<sequence length="414" mass="47385">MYSAFITSHWFRLGFPLFLLSLIWLSMNSVVAATQANLSFAMNMPYILLAVAFMIAHTFKQSRIVMLSTAMMIGYWVIQERLQSPLQTGTTFIELCLLAFLLPVSCWLTQLFHNGTTFNRQFVIFLLLIGALVGWSCLVVTEDIHMGMIHSVKEVLFVYPNLSKLPFILILYISALIGISALFVLTRNHLNDVVIYATMLVIANTFYVFDTPFVSSTMFSLLGVLFIIYLLSNTYQMAFTDPLTQIPGRQALEIDLRHLSRRYTLAMIDVDHFKKFNDTYGHSSGDDVLKLVATRLCLIRGNAHVYRYGGEEFVVLFRGKHMTQTLEYLEEIRLDIADYPLVIRDTLTRPTRHQDGETKRSDKAHQHVNITVSIGVCDNQWGDTVQDVQKLADEALYRAKDKGRNQIFPYQTSR</sequence>
<keyword evidence="3" id="KW-0472">Membrane</keyword>
<feature type="transmembrane region" description="Helical" evidence="3">
    <location>
        <begin position="215"/>
        <end position="232"/>
    </location>
</feature>
<dbReference type="PANTHER" id="PTHR45138">
    <property type="entry name" value="REGULATORY COMPONENTS OF SENSORY TRANSDUCTION SYSTEM"/>
    <property type="match status" value="1"/>
</dbReference>
<dbReference type="InterPro" id="IPR029787">
    <property type="entry name" value="Nucleotide_cyclase"/>
</dbReference>
<gene>
    <name evidence="5" type="ORF">F9817_09280</name>
</gene>
<name>A0A7X4LK37_9VIBR</name>
<keyword evidence="3" id="KW-1133">Transmembrane helix</keyword>
<dbReference type="AlphaFoldDB" id="A0A7X4LK37"/>
<feature type="transmembrane region" description="Helical" evidence="3">
    <location>
        <begin position="91"/>
        <end position="110"/>
    </location>
</feature>
<dbReference type="GO" id="GO:0052621">
    <property type="term" value="F:diguanylate cyclase activity"/>
    <property type="evidence" value="ECO:0007669"/>
    <property type="project" value="UniProtKB-EC"/>
</dbReference>
<dbReference type="SMART" id="SM00267">
    <property type="entry name" value="GGDEF"/>
    <property type="match status" value="1"/>
</dbReference>
<evidence type="ECO:0000313" key="5">
    <source>
        <dbReference type="EMBL" id="MZI93389.1"/>
    </source>
</evidence>